<feature type="region of interest" description="Disordered" evidence="1">
    <location>
        <begin position="1"/>
        <end position="176"/>
    </location>
</feature>
<feature type="compositionally biased region" description="Low complexity" evidence="1">
    <location>
        <begin position="396"/>
        <end position="409"/>
    </location>
</feature>
<gene>
    <name evidence="3" type="ORF">L207DRAFT_508334</name>
</gene>
<evidence type="ECO:0000313" key="4">
    <source>
        <dbReference type="Proteomes" id="UP000235786"/>
    </source>
</evidence>
<accession>A0A2J6S3V0</accession>
<dbReference type="STRING" id="1149755.A0A2J6S3V0"/>
<dbReference type="PANTHER" id="PTHR28065:SF1">
    <property type="entry name" value="DUF4050 DOMAIN-CONTAINING PROTEIN"/>
    <property type="match status" value="1"/>
</dbReference>
<sequence length="555" mass="60671">MPHDHSAVQLDAAEPLAAASSAHDQTQAQTQSEMHAECAEQGTVRASFDLESPPEHSHAQPPKSDLGAGSPLPHIAPRHVVDPHQRQAAAGVTRDAQESTAIPTTPRTMNRGDNPYHVAPPSAVEAVEPLAPAPRDATPPPPPTPQSLNTATTTGATGPDSPTAKKGPYYHTGDTYPQVLSSLHQSTDGAADKGKLHEGKMIFGHHASASNAQRRRNFANTNVITDYEADLTSKDRAKQKEAVKKFLTEKVRTDWKWEWPRPPPDSDSSPEQSPAADQLTFPDEDWKERDEWLSCGSENEVDAPIPTTFSSPDSPTPTSKQSPYRFESPDGIGETIKRTVYERKRRRKKRLAEEMAWNEGLRCFVGRRDAWTGARRVSRPGMGFSPLKPTATAQRSSLSSEDGGSSTAIEQDDDEWEEDIEIPIAPAILPQENAMRASILPAAYNTIYDKVVVQALTPSCPMNLKDITRSCVQGWKRDGEWPPKGTAQEPAKKKTRKLSVAGLFGLEKHDEKEKEKEKAPVSPGEKSPTEKGAIRRSLQRILSLGHGGKEPAEGQ</sequence>
<name>A0A2J6S3V0_HYAVF</name>
<protein>
    <recommendedName>
        <fullName evidence="2">Gag1-like clamp domain-containing protein</fullName>
    </recommendedName>
</protein>
<feature type="region of interest" description="Disordered" evidence="1">
    <location>
        <begin position="254"/>
        <end position="345"/>
    </location>
</feature>
<evidence type="ECO:0000256" key="1">
    <source>
        <dbReference type="SAM" id="MobiDB-lite"/>
    </source>
</evidence>
<dbReference type="OrthoDB" id="5422958at2759"/>
<feature type="compositionally biased region" description="Polar residues" evidence="1">
    <location>
        <begin position="146"/>
        <end position="156"/>
    </location>
</feature>
<feature type="compositionally biased region" description="Low complexity" evidence="1">
    <location>
        <begin position="119"/>
        <end position="136"/>
    </location>
</feature>
<feature type="compositionally biased region" description="Polar residues" evidence="1">
    <location>
        <begin position="98"/>
        <end position="108"/>
    </location>
</feature>
<feature type="compositionally biased region" description="Low complexity" evidence="1">
    <location>
        <begin position="304"/>
        <end position="323"/>
    </location>
</feature>
<keyword evidence="4" id="KW-1185">Reference proteome</keyword>
<dbReference type="Proteomes" id="UP000235786">
    <property type="component" value="Unassembled WGS sequence"/>
</dbReference>
<feature type="compositionally biased region" description="Polar residues" evidence="1">
    <location>
        <begin position="23"/>
        <end position="33"/>
    </location>
</feature>
<dbReference type="InterPro" id="IPR025124">
    <property type="entry name" value="Gag1-like_clamp"/>
</dbReference>
<feature type="domain" description="Gag1-like clamp" evidence="2">
    <location>
        <begin position="322"/>
        <end position="482"/>
    </location>
</feature>
<reference evidence="3 4" key="1">
    <citation type="submission" date="2016-04" db="EMBL/GenBank/DDBJ databases">
        <title>A degradative enzymes factory behind the ericoid mycorrhizal symbiosis.</title>
        <authorList>
            <consortium name="DOE Joint Genome Institute"/>
            <person name="Martino E."/>
            <person name="Morin E."/>
            <person name="Grelet G."/>
            <person name="Kuo A."/>
            <person name="Kohler A."/>
            <person name="Daghino S."/>
            <person name="Barry K."/>
            <person name="Choi C."/>
            <person name="Cichocki N."/>
            <person name="Clum A."/>
            <person name="Copeland A."/>
            <person name="Hainaut M."/>
            <person name="Haridas S."/>
            <person name="Labutti K."/>
            <person name="Lindquist E."/>
            <person name="Lipzen A."/>
            <person name="Khouja H.-R."/>
            <person name="Murat C."/>
            <person name="Ohm R."/>
            <person name="Olson A."/>
            <person name="Spatafora J."/>
            <person name="Veneault-Fourrey C."/>
            <person name="Henrissat B."/>
            <person name="Grigoriev I."/>
            <person name="Martin F."/>
            <person name="Perotto S."/>
        </authorList>
    </citation>
    <scope>NUCLEOTIDE SEQUENCE [LARGE SCALE GENOMIC DNA]</scope>
    <source>
        <strain evidence="3 4">F</strain>
    </source>
</reference>
<feature type="compositionally biased region" description="Basic and acidic residues" evidence="1">
    <location>
        <begin position="506"/>
        <end position="519"/>
    </location>
</feature>
<evidence type="ECO:0000259" key="2">
    <source>
        <dbReference type="Pfam" id="PF13259"/>
    </source>
</evidence>
<evidence type="ECO:0000313" key="3">
    <source>
        <dbReference type="EMBL" id="PMD45450.1"/>
    </source>
</evidence>
<proteinExistence type="predicted"/>
<dbReference type="AlphaFoldDB" id="A0A2J6S3V0"/>
<dbReference type="InterPro" id="IPR053274">
    <property type="entry name" value="Fluconazole_resistance"/>
</dbReference>
<feature type="compositionally biased region" description="Low complexity" evidence="1">
    <location>
        <begin position="7"/>
        <end position="22"/>
    </location>
</feature>
<organism evidence="3 4">
    <name type="scientific">Hyaloscypha variabilis (strain UAMH 11265 / GT02V1 / F)</name>
    <name type="common">Meliniomyces variabilis</name>
    <dbReference type="NCBI Taxonomy" id="1149755"/>
    <lineage>
        <taxon>Eukaryota</taxon>
        <taxon>Fungi</taxon>
        <taxon>Dikarya</taxon>
        <taxon>Ascomycota</taxon>
        <taxon>Pezizomycotina</taxon>
        <taxon>Leotiomycetes</taxon>
        <taxon>Helotiales</taxon>
        <taxon>Hyaloscyphaceae</taxon>
        <taxon>Hyaloscypha</taxon>
        <taxon>Hyaloscypha variabilis</taxon>
    </lineage>
</organism>
<feature type="region of interest" description="Disordered" evidence="1">
    <location>
        <begin position="477"/>
        <end position="555"/>
    </location>
</feature>
<feature type="region of interest" description="Disordered" evidence="1">
    <location>
        <begin position="376"/>
        <end position="416"/>
    </location>
</feature>
<dbReference type="PANTHER" id="PTHR28065">
    <property type="entry name" value="FREQUENIN"/>
    <property type="match status" value="1"/>
</dbReference>
<dbReference type="Pfam" id="PF13259">
    <property type="entry name" value="clamp_Gag1-like"/>
    <property type="match status" value="1"/>
</dbReference>
<dbReference type="EMBL" id="KZ613940">
    <property type="protein sequence ID" value="PMD45450.1"/>
    <property type="molecule type" value="Genomic_DNA"/>
</dbReference>